<accession>A0A9W8Z3L0</accession>
<organism evidence="1 2">
    <name type="scientific">Gnomoniopsis smithogilvyi</name>
    <dbReference type="NCBI Taxonomy" id="1191159"/>
    <lineage>
        <taxon>Eukaryota</taxon>
        <taxon>Fungi</taxon>
        <taxon>Dikarya</taxon>
        <taxon>Ascomycota</taxon>
        <taxon>Pezizomycotina</taxon>
        <taxon>Sordariomycetes</taxon>
        <taxon>Sordariomycetidae</taxon>
        <taxon>Diaporthales</taxon>
        <taxon>Gnomoniaceae</taxon>
        <taxon>Gnomoniopsis</taxon>
    </lineage>
</organism>
<name>A0A9W8Z3L0_9PEZI</name>
<dbReference type="EMBL" id="JAPEVB010000001">
    <property type="protein sequence ID" value="KAJ4397155.1"/>
    <property type="molecule type" value="Genomic_DNA"/>
</dbReference>
<evidence type="ECO:0000313" key="1">
    <source>
        <dbReference type="EMBL" id="KAJ4397155.1"/>
    </source>
</evidence>
<protein>
    <submittedName>
        <fullName evidence="1">Uncharacterized protein</fullName>
    </submittedName>
</protein>
<evidence type="ECO:0000313" key="2">
    <source>
        <dbReference type="Proteomes" id="UP001140453"/>
    </source>
</evidence>
<gene>
    <name evidence="1" type="ORF">N0V93_001379</name>
</gene>
<keyword evidence="2" id="KW-1185">Reference proteome</keyword>
<dbReference type="AlphaFoldDB" id="A0A9W8Z3L0"/>
<sequence length="140" mass="14864">MPGPWSVPQEHFEVLSLRHAIPFNADAVTDVQCGNTDAHIVFHEQNAAQLAICNGISGADNTKCRGSSTMTTGTRGSAKFTLTALTPGAKINISKVRWEECVRAARFKCPTGSLSGTCLGGATSGNVGFKLESTMYELDE</sequence>
<reference evidence="1" key="1">
    <citation type="submission" date="2022-10" db="EMBL/GenBank/DDBJ databases">
        <title>Tapping the CABI collections for fungal endophytes: first genome assemblies for Collariella, Neodidymelliopsis, Ascochyta clinopodiicola, Didymella pomorum, Didymosphaeria variabile, Neocosmospora piperis and Neocucurbitaria cava.</title>
        <authorList>
            <person name="Hill R."/>
        </authorList>
    </citation>
    <scope>NUCLEOTIDE SEQUENCE</scope>
    <source>
        <strain evidence="1">IMI 355082</strain>
    </source>
</reference>
<comment type="caution">
    <text evidence="1">The sequence shown here is derived from an EMBL/GenBank/DDBJ whole genome shotgun (WGS) entry which is preliminary data.</text>
</comment>
<proteinExistence type="predicted"/>
<dbReference type="Proteomes" id="UP001140453">
    <property type="component" value="Unassembled WGS sequence"/>
</dbReference>
<dbReference type="OrthoDB" id="2097653at2759"/>